<dbReference type="Pfam" id="PF01522">
    <property type="entry name" value="Polysacc_deac_1"/>
    <property type="match status" value="1"/>
</dbReference>
<proteinExistence type="predicted"/>
<dbReference type="PANTHER" id="PTHR34216:SF3">
    <property type="entry name" value="POLY-BETA-1,6-N-ACETYL-D-GLUCOSAMINE N-DEACETYLASE"/>
    <property type="match status" value="1"/>
</dbReference>
<evidence type="ECO:0000256" key="1">
    <source>
        <dbReference type="ARBA" id="ARBA00004613"/>
    </source>
</evidence>
<name>H5TE27_9ALTE</name>
<dbReference type="eggNOG" id="COG0726">
    <property type="taxonomic scope" value="Bacteria"/>
</dbReference>
<dbReference type="Gene3D" id="3.20.20.370">
    <property type="entry name" value="Glycoside hydrolase/deacetylase"/>
    <property type="match status" value="1"/>
</dbReference>
<comment type="caution">
    <text evidence="4">The sequence shown here is derived from an EMBL/GenBank/DDBJ whole genome shotgun (WGS) entry which is preliminary data.</text>
</comment>
<dbReference type="PANTHER" id="PTHR34216">
    <property type="match status" value="1"/>
</dbReference>
<dbReference type="GO" id="GO:0005576">
    <property type="term" value="C:extracellular region"/>
    <property type="evidence" value="ECO:0007669"/>
    <property type="project" value="UniProtKB-SubCell"/>
</dbReference>
<keyword evidence="5" id="KW-1185">Reference proteome</keyword>
<dbReference type="AlphaFoldDB" id="H5TE27"/>
<dbReference type="GO" id="GO:0016810">
    <property type="term" value="F:hydrolase activity, acting on carbon-nitrogen (but not peptide) bonds"/>
    <property type="evidence" value="ECO:0007669"/>
    <property type="project" value="InterPro"/>
</dbReference>
<protein>
    <submittedName>
        <fullName evidence="4">Polysaccharide deacetylase family protein</fullName>
    </submittedName>
</protein>
<dbReference type="InterPro" id="IPR011330">
    <property type="entry name" value="Glyco_hydro/deAcase_b/a-brl"/>
</dbReference>
<dbReference type="GO" id="GO:0005975">
    <property type="term" value="P:carbohydrate metabolic process"/>
    <property type="evidence" value="ECO:0007669"/>
    <property type="project" value="InterPro"/>
</dbReference>
<reference evidence="4 5" key="2">
    <citation type="journal article" date="2017" name="Antonie Van Leeuwenhoek">
        <title>Rhizobium rhizosphaerae sp. nov., a novel species isolated from rice rhizosphere.</title>
        <authorList>
            <person name="Zhao J.J."/>
            <person name="Zhang J."/>
            <person name="Zhang R.J."/>
            <person name="Zhang C.W."/>
            <person name="Yin H.Q."/>
            <person name="Zhang X.X."/>
        </authorList>
    </citation>
    <scope>NUCLEOTIDE SEQUENCE [LARGE SCALE GENOMIC DNA]</scope>
    <source>
        <strain evidence="4 5">ACAM 611</strain>
    </source>
</reference>
<dbReference type="CDD" id="cd10973">
    <property type="entry name" value="CE4_DAC_u4_5s"/>
    <property type="match status" value="1"/>
</dbReference>
<dbReference type="InterPro" id="IPR051398">
    <property type="entry name" value="Polysacch_Deacetylase"/>
</dbReference>
<dbReference type="PROSITE" id="PS51677">
    <property type="entry name" value="NODB"/>
    <property type="match status" value="1"/>
</dbReference>
<organism evidence="4 5">
    <name type="scientific">Glaciecola punicea ACAM 611</name>
    <dbReference type="NCBI Taxonomy" id="1121923"/>
    <lineage>
        <taxon>Bacteria</taxon>
        <taxon>Pseudomonadati</taxon>
        <taxon>Pseudomonadota</taxon>
        <taxon>Gammaproteobacteria</taxon>
        <taxon>Alteromonadales</taxon>
        <taxon>Alteromonadaceae</taxon>
        <taxon>Glaciecola</taxon>
    </lineage>
</organism>
<evidence type="ECO:0000313" key="5">
    <source>
        <dbReference type="Proteomes" id="UP000053586"/>
    </source>
</evidence>
<feature type="domain" description="NodB homology" evidence="3">
    <location>
        <begin position="87"/>
        <end position="289"/>
    </location>
</feature>
<accession>H5TE27</accession>
<evidence type="ECO:0000313" key="4">
    <source>
        <dbReference type="EMBL" id="GAB56554.1"/>
    </source>
</evidence>
<evidence type="ECO:0000256" key="2">
    <source>
        <dbReference type="ARBA" id="ARBA00022729"/>
    </source>
</evidence>
<dbReference type="SUPFAM" id="SSF88713">
    <property type="entry name" value="Glycoside hydrolase/deacetylase"/>
    <property type="match status" value="1"/>
</dbReference>
<evidence type="ECO:0000259" key="3">
    <source>
        <dbReference type="PROSITE" id="PS51677"/>
    </source>
</evidence>
<dbReference type="STRING" id="56804.BAE46_08960"/>
<comment type="subcellular location">
    <subcellularLocation>
        <location evidence="1">Secreted</location>
    </subcellularLocation>
</comment>
<dbReference type="EMBL" id="BAET01000030">
    <property type="protein sequence ID" value="GAB56554.1"/>
    <property type="molecule type" value="Genomic_DNA"/>
</dbReference>
<sequence>MLCIKCLLFTIGDVKAQEAIAASTFSTADANLVILQYHHVASDTPASTSVTPEVFAEHMAFLAQNYKVIDLAEAISAIQNKQSLPKKSVAITFDDGFTNILTNAHPVLLKHKFPYTIFINPAIIGEFANQLTWAQIKQMQPLATFANHTLDHAHLLEKYPGETQAQWLERVMQDVNQAEQIMLETLGYSKKWLAYPFGEFNHALKQELQVQAYIGFGQQSGAVSRFSDFGALPRFPAAGIYAKISALKVKLDSLAMPVKLIAPATFEFTPNTVIDELILEVTSADVRLSAFACYFKGEKLKFMANGNTLTVKVNHTSLAGRARINCTAPSVSAPSRYYWFSYPMFTATSEGKFLD</sequence>
<gene>
    <name evidence="4" type="ORF">GPUN_2439</name>
</gene>
<keyword evidence="2" id="KW-0732">Signal</keyword>
<reference evidence="4 5" key="1">
    <citation type="journal article" date="2012" name="J. Bacteriol.">
        <title>Genome sequence of proteorhodopsin-containing sea ice bacterium Glaciecola punicea ACAM 611T.</title>
        <authorList>
            <person name="Qin Q.-L."/>
            <person name="Xie B.-B."/>
            <person name="Shu Y.-L."/>
            <person name="Rong J.-C."/>
            <person name="Zhao D.-L."/>
            <person name="Zhang X.-Y."/>
            <person name="Chen X.-L."/>
            <person name="Zhou B.-C."/>
            <person name="Zhanga Y.-Z."/>
        </authorList>
    </citation>
    <scope>NUCLEOTIDE SEQUENCE [LARGE SCALE GENOMIC DNA]</scope>
    <source>
        <strain evidence="4 5">ACAM 611</strain>
    </source>
</reference>
<dbReference type="Proteomes" id="UP000053586">
    <property type="component" value="Unassembled WGS sequence"/>
</dbReference>
<dbReference type="InterPro" id="IPR002509">
    <property type="entry name" value="NODB_dom"/>
</dbReference>